<name>B7FRY2_PHATC</name>
<gene>
    <name evidence="2" type="ORF">PHATRDRAFT_43345</name>
</gene>
<dbReference type="GO" id="GO:0015074">
    <property type="term" value="P:DNA integration"/>
    <property type="evidence" value="ECO:0007669"/>
    <property type="project" value="InterPro"/>
</dbReference>
<evidence type="ECO:0000313" key="2">
    <source>
        <dbReference type="EMBL" id="EEC50694.1"/>
    </source>
</evidence>
<organism evidence="2 3">
    <name type="scientific">Phaeodactylum tricornutum (strain CCAP 1055/1)</name>
    <dbReference type="NCBI Taxonomy" id="556484"/>
    <lineage>
        <taxon>Eukaryota</taxon>
        <taxon>Sar</taxon>
        <taxon>Stramenopiles</taxon>
        <taxon>Ochrophyta</taxon>
        <taxon>Bacillariophyta</taxon>
        <taxon>Bacillariophyceae</taxon>
        <taxon>Bacillariophycidae</taxon>
        <taxon>Naviculales</taxon>
        <taxon>Phaeodactylaceae</taxon>
        <taxon>Phaeodactylum</taxon>
    </lineage>
</organism>
<dbReference type="eggNOG" id="ENOG502SG6M">
    <property type="taxonomic scope" value="Eukaryota"/>
</dbReference>
<dbReference type="RefSeq" id="XP_002177880.1">
    <property type="nucleotide sequence ID" value="XM_002177844.1"/>
</dbReference>
<dbReference type="GO" id="GO:0006310">
    <property type="term" value="P:DNA recombination"/>
    <property type="evidence" value="ECO:0007669"/>
    <property type="project" value="InterPro"/>
</dbReference>
<reference evidence="2 3" key="1">
    <citation type="journal article" date="2008" name="Nature">
        <title>The Phaeodactylum genome reveals the evolutionary history of diatom genomes.</title>
        <authorList>
            <person name="Bowler C."/>
            <person name="Allen A.E."/>
            <person name="Badger J.H."/>
            <person name="Grimwood J."/>
            <person name="Jabbari K."/>
            <person name="Kuo A."/>
            <person name="Maheswari U."/>
            <person name="Martens C."/>
            <person name="Maumus F."/>
            <person name="Otillar R.P."/>
            <person name="Rayko E."/>
            <person name="Salamov A."/>
            <person name="Vandepoele K."/>
            <person name="Beszteri B."/>
            <person name="Gruber A."/>
            <person name="Heijde M."/>
            <person name="Katinka M."/>
            <person name="Mock T."/>
            <person name="Valentin K."/>
            <person name="Verret F."/>
            <person name="Berges J.A."/>
            <person name="Brownlee C."/>
            <person name="Cadoret J.P."/>
            <person name="Chiovitti A."/>
            <person name="Choi C.J."/>
            <person name="Coesel S."/>
            <person name="De Martino A."/>
            <person name="Detter J.C."/>
            <person name="Durkin C."/>
            <person name="Falciatore A."/>
            <person name="Fournet J."/>
            <person name="Haruta M."/>
            <person name="Huysman M.J."/>
            <person name="Jenkins B.D."/>
            <person name="Jiroutova K."/>
            <person name="Jorgensen R.E."/>
            <person name="Joubert Y."/>
            <person name="Kaplan A."/>
            <person name="Kroger N."/>
            <person name="Kroth P.G."/>
            <person name="La Roche J."/>
            <person name="Lindquist E."/>
            <person name="Lommer M."/>
            <person name="Martin-Jezequel V."/>
            <person name="Lopez P.J."/>
            <person name="Lucas S."/>
            <person name="Mangogna M."/>
            <person name="McGinnis K."/>
            <person name="Medlin L.K."/>
            <person name="Montsant A."/>
            <person name="Oudot-Le Secq M.P."/>
            <person name="Napoli C."/>
            <person name="Obornik M."/>
            <person name="Parker M.S."/>
            <person name="Petit J.L."/>
            <person name="Porcel B.M."/>
            <person name="Poulsen N."/>
            <person name="Robison M."/>
            <person name="Rychlewski L."/>
            <person name="Rynearson T.A."/>
            <person name="Schmutz J."/>
            <person name="Shapiro H."/>
            <person name="Siaut M."/>
            <person name="Stanley M."/>
            <person name="Sussman M.R."/>
            <person name="Taylor A.R."/>
            <person name="Vardi A."/>
            <person name="von Dassow P."/>
            <person name="Vyverman W."/>
            <person name="Willis A."/>
            <person name="Wyrwicz L.S."/>
            <person name="Rokhsar D.S."/>
            <person name="Weissenbach J."/>
            <person name="Armbrust E.V."/>
            <person name="Green B.R."/>
            <person name="Van de Peer Y."/>
            <person name="Grigoriev I.V."/>
        </authorList>
    </citation>
    <scope>NUCLEOTIDE SEQUENCE [LARGE SCALE GENOMIC DNA]</scope>
    <source>
        <strain evidence="2 3">CCAP 1055/1</strain>
    </source>
</reference>
<keyword evidence="3" id="KW-1185">Reference proteome</keyword>
<evidence type="ECO:0000313" key="3">
    <source>
        <dbReference type="Proteomes" id="UP000000759"/>
    </source>
</evidence>
<sequence length="703" mass="76710">MFWLAAAAGLFCNAAPTDAPPPRGPSLMPGPLAYTDVFVDDAIQLAQGTPPQLSFVRHCLLQSLDKVFRPLDDSDPITRQEPASVKKMLKGDACWATLKTVLGWQVDSLRGTIELPQHRLERLHQLFDSCRGRTRLSLKKWYQLLGELRSMTLAIPGGTGMFTQLQLALRHSDSTRVKLTAAVHDQLADFERLACDLGNRPTRIAEIVPSAPTYVGACDAARTGMGGVWFGPGLQPILWRHPFPSHIQAQLVSSDNLAGTITNSDLELAGILCHNDVLVHATDCSELTIATLCDNTPAVAWTHRASISTCPLASIPASACHDFCRDLRLAETAASSGVVPSRASSTRSDWAVWTAFCTSIGQSSLLTGVTDKPRVLQVFAHRIRTGQLARSGLPVRSRTVEDYLRSVGQGFASVGAPDPRKQPRTQLTDFRIYRQLRSYTRTDPSPSRVKPLPVQLLHHVRQQAVVSGNATDLAVSDLAYLAFFWLLRPGEYCTSSDTQPFRLCDVQLFIGDTRMPPTTAPLEDIQRATFATLTFTTQKNGVRGEVIGHARSGHPDACPVLATVRRILYLRNNGALPTAALCSVRRQGRWTTITSHLITETIRLSATLIGPTLGFLPADVSARSARAGGAMALLCGRVDTSIIQLVGRWRSDVMLRYLHLQAFPLMKHFARTMLTAGSFQLVPGQNVPPSVAPLLAEVPNTLP</sequence>
<protein>
    <submittedName>
        <fullName evidence="2">Uncharacterized protein</fullName>
    </submittedName>
</protein>
<dbReference type="Proteomes" id="UP000000759">
    <property type="component" value="Chromosome 2"/>
</dbReference>
<dbReference type="HOGENOM" id="CLU_382866_0_0_1"/>
<dbReference type="InParanoid" id="B7FRY2"/>
<dbReference type="InterPro" id="IPR013762">
    <property type="entry name" value="Integrase-like_cat_sf"/>
</dbReference>
<reference evidence="3" key="2">
    <citation type="submission" date="2008-08" db="EMBL/GenBank/DDBJ databases">
        <authorList>
            <consortium name="Diatom Consortium"/>
            <person name="Grigoriev I."/>
            <person name="Grimwood J."/>
            <person name="Kuo A."/>
            <person name="Otillar R.P."/>
            <person name="Salamov A."/>
            <person name="Detter J.C."/>
            <person name="Lindquist E."/>
            <person name="Shapiro H."/>
            <person name="Lucas S."/>
            <person name="Glavina del Rio T."/>
            <person name="Pitluck S."/>
            <person name="Rokhsar D."/>
            <person name="Bowler C."/>
        </authorList>
    </citation>
    <scope>GENOME REANNOTATION</scope>
    <source>
        <strain evidence="3">CCAP 1055/1</strain>
    </source>
</reference>
<feature type="signal peptide" evidence="1">
    <location>
        <begin position="1"/>
        <end position="19"/>
    </location>
</feature>
<dbReference type="PaxDb" id="2850-Phatr43345"/>
<dbReference type="Gene3D" id="1.10.443.10">
    <property type="entry name" value="Intergrase catalytic core"/>
    <property type="match status" value="1"/>
</dbReference>
<feature type="chain" id="PRO_5002854944" evidence="1">
    <location>
        <begin position="20"/>
        <end position="703"/>
    </location>
</feature>
<dbReference type="OrthoDB" id="44824at2759"/>
<dbReference type="GeneID" id="7197097"/>
<keyword evidence="1" id="KW-0732">Signal</keyword>
<dbReference type="KEGG" id="pti:PHATRDRAFT_43345"/>
<proteinExistence type="predicted"/>
<accession>B7FRY2</accession>
<evidence type="ECO:0000256" key="1">
    <source>
        <dbReference type="SAM" id="SignalP"/>
    </source>
</evidence>
<dbReference type="EMBL" id="CM000606">
    <property type="protein sequence ID" value="EEC50694.1"/>
    <property type="molecule type" value="Genomic_DNA"/>
</dbReference>
<dbReference type="AlphaFoldDB" id="B7FRY2"/>
<dbReference type="GO" id="GO:0003677">
    <property type="term" value="F:DNA binding"/>
    <property type="evidence" value="ECO:0007669"/>
    <property type="project" value="InterPro"/>
</dbReference>